<evidence type="ECO:0000313" key="1">
    <source>
        <dbReference type="EMBL" id="GBN24556.1"/>
    </source>
</evidence>
<evidence type="ECO:0000313" key="2">
    <source>
        <dbReference type="Proteomes" id="UP000499080"/>
    </source>
</evidence>
<protein>
    <submittedName>
        <fullName evidence="1">Uncharacterized protein</fullName>
    </submittedName>
</protein>
<organism evidence="1 2">
    <name type="scientific">Araneus ventricosus</name>
    <name type="common">Orbweaver spider</name>
    <name type="synonym">Epeira ventricosa</name>
    <dbReference type="NCBI Taxonomy" id="182803"/>
    <lineage>
        <taxon>Eukaryota</taxon>
        <taxon>Metazoa</taxon>
        <taxon>Ecdysozoa</taxon>
        <taxon>Arthropoda</taxon>
        <taxon>Chelicerata</taxon>
        <taxon>Arachnida</taxon>
        <taxon>Araneae</taxon>
        <taxon>Araneomorphae</taxon>
        <taxon>Entelegynae</taxon>
        <taxon>Araneoidea</taxon>
        <taxon>Araneidae</taxon>
        <taxon>Araneus</taxon>
    </lineage>
</organism>
<sequence length="83" mass="9477">MNEIQHAELPTTLVKDNSSVEAQVPESYGYLQSESMNSIQNVAIDSVPLENPYPMKRKSNRLSEAYMLDSEIPSSKRRLKNYN</sequence>
<keyword evidence="2" id="KW-1185">Reference proteome</keyword>
<name>A0A4Y2MFY0_ARAVE</name>
<accession>A0A4Y2MFY0</accession>
<dbReference type="EMBL" id="BGPR01007137">
    <property type="protein sequence ID" value="GBN24556.1"/>
    <property type="molecule type" value="Genomic_DNA"/>
</dbReference>
<reference evidence="1 2" key="1">
    <citation type="journal article" date="2019" name="Sci. Rep.">
        <title>Orb-weaving spider Araneus ventricosus genome elucidates the spidroin gene catalogue.</title>
        <authorList>
            <person name="Kono N."/>
            <person name="Nakamura H."/>
            <person name="Ohtoshi R."/>
            <person name="Moran D.A.P."/>
            <person name="Shinohara A."/>
            <person name="Yoshida Y."/>
            <person name="Fujiwara M."/>
            <person name="Mori M."/>
            <person name="Tomita M."/>
            <person name="Arakawa K."/>
        </authorList>
    </citation>
    <scope>NUCLEOTIDE SEQUENCE [LARGE SCALE GENOMIC DNA]</scope>
</reference>
<dbReference type="Proteomes" id="UP000499080">
    <property type="component" value="Unassembled WGS sequence"/>
</dbReference>
<comment type="caution">
    <text evidence="1">The sequence shown here is derived from an EMBL/GenBank/DDBJ whole genome shotgun (WGS) entry which is preliminary data.</text>
</comment>
<dbReference type="AlphaFoldDB" id="A0A4Y2MFY0"/>
<gene>
    <name evidence="1" type="ORF">AVEN_188781_1</name>
</gene>
<proteinExistence type="predicted"/>